<keyword evidence="4" id="KW-0235">DNA replication</keyword>
<evidence type="ECO:0000256" key="5">
    <source>
        <dbReference type="ARBA" id="ARBA00023125"/>
    </source>
</evidence>
<feature type="compositionally biased region" description="Acidic residues" evidence="8">
    <location>
        <begin position="652"/>
        <end position="668"/>
    </location>
</feature>
<evidence type="ECO:0000256" key="4">
    <source>
        <dbReference type="ARBA" id="ARBA00022705"/>
    </source>
</evidence>
<evidence type="ECO:0000256" key="1">
    <source>
        <dbReference type="ARBA" id="ARBA00004123"/>
    </source>
</evidence>
<evidence type="ECO:0000313" key="11">
    <source>
        <dbReference type="Proteomes" id="UP000799439"/>
    </source>
</evidence>
<dbReference type="GO" id="GO:0008622">
    <property type="term" value="C:epsilon DNA polymerase complex"/>
    <property type="evidence" value="ECO:0007669"/>
    <property type="project" value="InterPro"/>
</dbReference>
<feature type="region of interest" description="Disordered" evidence="8">
    <location>
        <begin position="645"/>
        <end position="668"/>
    </location>
</feature>
<evidence type="ECO:0000256" key="8">
    <source>
        <dbReference type="SAM" id="MobiDB-lite"/>
    </source>
</evidence>
<evidence type="ECO:0000256" key="2">
    <source>
        <dbReference type="ARBA" id="ARBA00009560"/>
    </source>
</evidence>
<feature type="compositionally biased region" description="Polar residues" evidence="8">
    <location>
        <begin position="147"/>
        <end position="168"/>
    </location>
</feature>
<proteinExistence type="inferred from homology"/>
<sequence>MVATGRAVELTFVTRITDNALPSSSPAFGTPVHPFNPGPRPLAQPVFKPAIPTILPILLPPASLRPLAFRTFTKKHNLTLSSSALQALATFVGRHCGSGWREEGTAEKVLDEIARQWKRNSGPVIVEDAQLLKDLLKTLEGCMSSGRIDSSKSGLSRQSTFSFTNSDSPSDKAPPPLSHQTSFGISSLQVSQADDEDASAPLDPRSWLSVLHAPSHPRFTFSTAKSHFLPITTPPSLLPPPSARTAAFRDRYAILHSLVLRNPAFQTPTITSGAAARTLSRSDSTFNTATHTFKLTPVANLLGRSGTPHLLLGLLTISPAGALVLQDPTGSIALDLAHARPLAKSESEAPWLYPGSIVLVEGVYREDFSGAGSAGLGGGSGVGGMIGGRFIGFSVGPPPVEKRNVSLGVPAGSDGVKVERAEEPLGGGFGWTAFLPGGSEKATGARMRRLEKRILQSDNTAEERRRVVIMSEVKLDIPECLSALRTVLQIYARERDESKLPLAFIVMGSFVSTAVLAEGKAGGSIEYKELFNALAAVLADFPSLLRASRWVFVPGDNDAWSSSFAAGSSVALPREPVPDVYTSRIKRVFRDARAEAGGKKDDALDEVWTSNPARVSLFGTAHEIALLRDDMASRMRRTAISYGREARAEDAANAEDADSPMEDVDTDVDSTTQFARKLVLSLLPQGCLAPFPAATRPVHWSMASGAGPLSLYPLPHTLVLADGEAPAFAVTYEGCHVMNPGRLVRGEGGGRKRRVGWVEYDAGMKRGVVKEEWM</sequence>
<feature type="region of interest" description="Disordered" evidence="8">
    <location>
        <begin position="146"/>
        <end position="182"/>
    </location>
</feature>
<feature type="domain" description="DNA polymerase alpha/delta/epsilon subunit B" evidence="9">
    <location>
        <begin position="467"/>
        <end position="729"/>
    </location>
</feature>
<protein>
    <recommendedName>
        <fullName evidence="3">DNA polymerase epsilon subunit B</fullName>
    </recommendedName>
    <alternativeName>
        <fullName evidence="7">DNA polymerase II subunit 2</fullName>
    </alternativeName>
</protein>
<reference evidence="10" key="1">
    <citation type="journal article" date="2020" name="Stud. Mycol.">
        <title>101 Dothideomycetes genomes: a test case for predicting lifestyles and emergence of pathogens.</title>
        <authorList>
            <person name="Haridas S."/>
            <person name="Albert R."/>
            <person name="Binder M."/>
            <person name="Bloem J."/>
            <person name="Labutti K."/>
            <person name="Salamov A."/>
            <person name="Andreopoulos B."/>
            <person name="Baker S."/>
            <person name="Barry K."/>
            <person name="Bills G."/>
            <person name="Bluhm B."/>
            <person name="Cannon C."/>
            <person name="Castanera R."/>
            <person name="Culley D."/>
            <person name="Daum C."/>
            <person name="Ezra D."/>
            <person name="Gonzalez J."/>
            <person name="Henrissat B."/>
            <person name="Kuo A."/>
            <person name="Liang C."/>
            <person name="Lipzen A."/>
            <person name="Lutzoni F."/>
            <person name="Magnuson J."/>
            <person name="Mondo S."/>
            <person name="Nolan M."/>
            <person name="Ohm R."/>
            <person name="Pangilinan J."/>
            <person name="Park H.-J."/>
            <person name="Ramirez L."/>
            <person name="Alfaro M."/>
            <person name="Sun H."/>
            <person name="Tritt A."/>
            <person name="Yoshinaga Y."/>
            <person name="Zwiers L.-H."/>
            <person name="Turgeon B."/>
            <person name="Goodwin S."/>
            <person name="Spatafora J."/>
            <person name="Crous P."/>
            <person name="Grigoriev I."/>
        </authorList>
    </citation>
    <scope>NUCLEOTIDE SEQUENCE</scope>
    <source>
        <strain evidence="10">CBS 260.36</strain>
    </source>
</reference>
<comment type="subcellular location">
    <subcellularLocation>
        <location evidence="1">Nucleus</location>
    </subcellularLocation>
</comment>
<dbReference type="GO" id="GO:0042276">
    <property type="term" value="P:error-prone translesion synthesis"/>
    <property type="evidence" value="ECO:0007669"/>
    <property type="project" value="TreeGrafter"/>
</dbReference>
<comment type="caution">
    <text evidence="10">The sequence shown here is derived from an EMBL/GenBank/DDBJ whole genome shotgun (WGS) entry which is preliminary data.</text>
</comment>
<evidence type="ECO:0000313" key="10">
    <source>
        <dbReference type="EMBL" id="KAF2154935.1"/>
    </source>
</evidence>
<gene>
    <name evidence="10" type="ORF">K461DRAFT_285128</name>
</gene>
<dbReference type="PANTHER" id="PTHR12708">
    <property type="entry name" value="DNA POLYMERASE EPSILON SUBUNIT B"/>
    <property type="match status" value="1"/>
</dbReference>
<dbReference type="Proteomes" id="UP000799439">
    <property type="component" value="Unassembled WGS sequence"/>
</dbReference>
<keyword evidence="6" id="KW-0539">Nucleus</keyword>
<organism evidence="10 11">
    <name type="scientific">Myriangium duriaei CBS 260.36</name>
    <dbReference type="NCBI Taxonomy" id="1168546"/>
    <lineage>
        <taxon>Eukaryota</taxon>
        <taxon>Fungi</taxon>
        <taxon>Dikarya</taxon>
        <taxon>Ascomycota</taxon>
        <taxon>Pezizomycotina</taxon>
        <taxon>Dothideomycetes</taxon>
        <taxon>Dothideomycetidae</taxon>
        <taxon>Myriangiales</taxon>
        <taxon>Myriangiaceae</taxon>
        <taxon>Myriangium</taxon>
    </lineage>
</organism>
<dbReference type="Pfam" id="PF04042">
    <property type="entry name" value="DNA_pol_E_B"/>
    <property type="match status" value="1"/>
</dbReference>
<keyword evidence="5" id="KW-0238">DNA-binding</keyword>
<evidence type="ECO:0000256" key="3">
    <source>
        <dbReference type="ARBA" id="ARBA00016011"/>
    </source>
</evidence>
<dbReference type="EMBL" id="ML996083">
    <property type="protein sequence ID" value="KAF2154935.1"/>
    <property type="molecule type" value="Genomic_DNA"/>
</dbReference>
<name>A0A9P4MHM0_9PEZI</name>
<dbReference type="OrthoDB" id="10254730at2759"/>
<dbReference type="InterPro" id="IPR016266">
    <property type="entry name" value="POLE2"/>
</dbReference>
<dbReference type="PANTHER" id="PTHR12708:SF0">
    <property type="entry name" value="DNA POLYMERASE EPSILON SUBUNIT 2"/>
    <property type="match status" value="1"/>
</dbReference>
<evidence type="ECO:0000256" key="6">
    <source>
        <dbReference type="ARBA" id="ARBA00023242"/>
    </source>
</evidence>
<accession>A0A9P4MHM0</accession>
<dbReference type="AlphaFoldDB" id="A0A9P4MHM0"/>
<keyword evidence="11" id="KW-1185">Reference proteome</keyword>
<dbReference type="GO" id="GO:0006261">
    <property type="term" value="P:DNA-templated DNA replication"/>
    <property type="evidence" value="ECO:0007669"/>
    <property type="project" value="InterPro"/>
</dbReference>
<dbReference type="InterPro" id="IPR007185">
    <property type="entry name" value="DNA_pol_a/d/e_bsu"/>
</dbReference>
<evidence type="ECO:0000259" key="9">
    <source>
        <dbReference type="Pfam" id="PF04042"/>
    </source>
</evidence>
<comment type="similarity">
    <text evidence="2">Belongs to the DNA polymerase epsilon subunit B family.</text>
</comment>
<evidence type="ECO:0000256" key="7">
    <source>
        <dbReference type="ARBA" id="ARBA00032930"/>
    </source>
</evidence>
<dbReference type="GO" id="GO:0003677">
    <property type="term" value="F:DNA binding"/>
    <property type="evidence" value="ECO:0007669"/>
    <property type="project" value="UniProtKB-KW"/>
</dbReference>